<dbReference type="GO" id="GO:0005783">
    <property type="term" value="C:endoplasmic reticulum"/>
    <property type="evidence" value="ECO:0007669"/>
    <property type="project" value="TreeGrafter"/>
</dbReference>
<dbReference type="PANTHER" id="PTHR43272">
    <property type="entry name" value="LONG-CHAIN-FATTY-ACID--COA LIGASE"/>
    <property type="match status" value="1"/>
</dbReference>
<keyword evidence="2" id="KW-0436">Ligase</keyword>
<dbReference type="Proteomes" id="UP000289340">
    <property type="component" value="Chromosome 14"/>
</dbReference>
<organism evidence="6 7">
    <name type="scientific">Glycine soja</name>
    <name type="common">Wild soybean</name>
    <dbReference type="NCBI Taxonomy" id="3848"/>
    <lineage>
        <taxon>Eukaryota</taxon>
        <taxon>Viridiplantae</taxon>
        <taxon>Streptophyta</taxon>
        <taxon>Embryophyta</taxon>
        <taxon>Tracheophyta</taxon>
        <taxon>Spermatophyta</taxon>
        <taxon>Magnoliopsida</taxon>
        <taxon>eudicotyledons</taxon>
        <taxon>Gunneridae</taxon>
        <taxon>Pentapetalae</taxon>
        <taxon>rosids</taxon>
        <taxon>fabids</taxon>
        <taxon>Fabales</taxon>
        <taxon>Fabaceae</taxon>
        <taxon>Papilionoideae</taxon>
        <taxon>50 kb inversion clade</taxon>
        <taxon>NPAAA clade</taxon>
        <taxon>indigoferoid/millettioid clade</taxon>
        <taxon>Phaseoleae</taxon>
        <taxon>Glycine</taxon>
        <taxon>Glycine subgen. Soja</taxon>
    </lineage>
</organism>
<evidence type="ECO:0000313" key="7">
    <source>
        <dbReference type="Proteomes" id="UP000289340"/>
    </source>
</evidence>
<dbReference type="GO" id="GO:0005524">
    <property type="term" value="F:ATP binding"/>
    <property type="evidence" value="ECO:0007669"/>
    <property type="project" value="UniProtKB-KW"/>
</dbReference>
<evidence type="ECO:0000256" key="3">
    <source>
        <dbReference type="ARBA" id="ARBA00022741"/>
    </source>
</evidence>
<keyword evidence="7" id="KW-1185">Reference proteome</keyword>
<keyword evidence="4" id="KW-0067">ATP-binding</keyword>
<feature type="domain" description="Retrovirus-related Pol polyprotein from transposon TNT 1-94-like beta-barrel" evidence="5">
    <location>
        <begin position="66"/>
        <end position="106"/>
    </location>
</feature>
<name>A0A445H6A4_GLYSO</name>
<evidence type="ECO:0000259" key="5">
    <source>
        <dbReference type="Pfam" id="PF22936"/>
    </source>
</evidence>
<dbReference type="Pfam" id="PF22936">
    <property type="entry name" value="Pol_BBD"/>
    <property type="match status" value="1"/>
</dbReference>
<evidence type="ECO:0000313" key="6">
    <source>
        <dbReference type="EMBL" id="RZB68972.1"/>
    </source>
</evidence>
<keyword evidence="3" id="KW-0547">Nucleotide-binding</keyword>
<dbReference type="GO" id="GO:0004467">
    <property type="term" value="F:long-chain fatty acid-CoA ligase activity"/>
    <property type="evidence" value="ECO:0007669"/>
    <property type="project" value="TreeGrafter"/>
</dbReference>
<dbReference type="GO" id="GO:0016020">
    <property type="term" value="C:membrane"/>
    <property type="evidence" value="ECO:0007669"/>
    <property type="project" value="TreeGrafter"/>
</dbReference>
<reference evidence="6 7" key="1">
    <citation type="submission" date="2018-09" db="EMBL/GenBank/DDBJ databases">
        <title>A high-quality reference genome of wild soybean provides a powerful tool to mine soybean genomes.</title>
        <authorList>
            <person name="Xie M."/>
            <person name="Chung C.Y.L."/>
            <person name="Li M.-W."/>
            <person name="Wong F.-L."/>
            <person name="Chan T.-F."/>
            <person name="Lam H.-M."/>
        </authorList>
    </citation>
    <scope>NUCLEOTIDE SEQUENCE [LARGE SCALE GENOMIC DNA]</scope>
    <source>
        <strain evidence="7">cv. W05</strain>
        <tissue evidence="6">Hypocotyl of etiolated seedlings</tissue>
    </source>
</reference>
<sequence length="228" mass="25712">MSNMQCYYCGENDHVQARCKQMKENLNKLRDMNKDDVNSQTNVVKSVEGKDNLFFATNNEVDKTKWVMDSTASKHICRDREMFDTLKIDEEFVHFKLGNGGKMKVEAALVSPFVDNIMVHADPFPSCCVALVVGSQSTLEEWASEKGISSSNFSELCTKEESVKEVHGSLVKEGKKSRLEKFEIPAKIKLLSDPWTPESGLVTAALKLKREAIKKTFDEELLSELYAS</sequence>
<protein>
    <submittedName>
        <fullName evidence="6">Long chain acyl-CoA synthetase 9, chloroplastic</fullName>
    </submittedName>
</protein>
<proteinExistence type="inferred from homology"/>
<comment type="caution">
    <text evidence="6">The sequence shown here is derived from an EMBL/GenBank/DDBJ whole genome shotgun (WGS) entry which is preliminary data.</text>
</comment>
<evidence type="ECO:0000256" key="1">
    <source>
        <dbReference type="ARBA" id="ARBA00006432"/>
    </source>
</evidence>
<comment type="similarity">
    <text evidence="1">Belongs to the ATP-dependent AMP-binding enzyme family.</text>
</comment>
<accession>A0A445H6A4</accession>
<evidence type="ECO:0000256" key="4">
    <source>
        <dbReference type="ARBA" id="ARBA00022840"/>
    </source>
</evidence>
<dbReference type="EMBL" id="QZWG01000014">
    <property type="protein sequence ID" value="RZB68972.1"/>
    <property type="molecule type" value="Genomic_DNA"/>
</dbReference>
<dbReference type="PANTHER" id="PTHR43272:SF83">
    <property type="entry name" value="ACYL-COA SYNTHETASE LONG-CHAIN, ISOFORM J"/>
    <property type="match status" value="1"/>
</dbReference>
<gene>
    <name evidence="6" type="ORF">D0Y65_038666</name>
</gene>
<dbReference type="AlphaFoldDB" id="A0A445H6A4"/>
<dbReference type="InterPro" id="IPR054722">
    <property type="entry name" value="PolX-like_BBD"/>
</dbReference>
<evidence type="ECO:0000256" key="2">
    <source>
        <dbReference type="ARBA" id="ARBA00022598"/>
    </source>
</evidence>